<dbReference type="InterPro" id="IPR024336">
    <property type="entry name" value="tRNA_splic_suSen54_N"/>
</dbReference>
<keyword evidence="2" id="KW-0819">tRNA processing</keyword>
<evidence type="ECO:0000256" key="3">
    <source>
        <dbReference type="SAM" id="MobiDB-lite"/>
    </source>
</evidence>
<dbReference type="GO" id="GO:0005741">
    <property type="term" value="C:mitochondrial outer membrane"/>
    <property type="evidence" value="ECO:0007669"/>
    <property type="project" value="EnsemblFungi"/>
</dbReference>
<dbReference type="HOGENOM" id="CLU_028449_0_1_1"/>
<feature type="domain" description="tRNA-splicing endonuclease subunit Sen54 N-terminal" evidence="4">
    <location>
        <begin position="74"/>
        <end position="141"/>
    </location>
</feature>
<dbReference type="RefSeq" id="XP_022628126.1">
    <property type="nucleotide sequence ID" value="XM_022772685.1"/>
</dbReference>
<reference evidence="5 6" key="1">
    <citation type="submission" date="2014-12" db="EMBL/GenBank/DDBJ databases">
        <authorList>
            <person name="Neuveglise Cecile"/>
        </authorList>
    </citation>
    <scope>NUCLEOTIDE SEQUENCE [LARGE SCALE GENOMIC DNA]</scope>
    <source>
        <strain evidence="5 6">CBS 12615</strain>
    </source>
</reference>
<dbReference type="STRING" id="1245769.A0A0C7MPS7"/>
<protein>
    <submittedName>
        <fullName evidence="5">LALA0S04e03092g1_1</fullName>
    </submittedName>
</protein>
<feature type="region of interest" description="Disordered" evidence="3">
    <location>
        <begin position="1"/>
        <end position="24"/>
    </location>
</feature>
<keyword evidence="6" id="KW-1185">Reference proteome</keyword>
<dbReference type="Proteomes" id="UP000054304">
    <property type="component" value="Unassembled WGS sequence"/>
</dbReference>
<evidence type="ECO:0000256" key="1">
    <source>
        <dbReference type="ARBA" id="ARBA00005736"/>
    </source>
</evidence>
<evidence type="ECO:0000313" key="5">
    <source>
        <dbReference type="EMBL" id="CEP61894.1"/>
    </source>
</evidence>
<gene>
    <name evidence="5" type="ORF">LALA0_S04e03092g</name>
</gene>
<evidence type="ECO:0000259" key="4">
    <source>
        <dbReference type="Pfam" id="PF12928"/>
    </source>
</evidence>
<dbReference type="InterPro" id="IPR024337">
    <property type="entry name" value="tRNA_splic_suSen54"/>
</dbReference>
<dbReference type="GeneID" id="34685337"/>
<dbReference type="Pfam" id="PF12928">
    <property type="entry name" value="tRNA_int_end_N2"/>
    <property type="match status" value="1"/>
</dbReference>
<feature type="region of interest" description="Disordered" evidence="3">
    <location>
        <begin position="405"/>
        <end position="446"/>
    </location>
</feature>
<dbReference type="GO" id="GO:0000379">
    <property type="term" value="P:tRNA-type intron splice site recognition and cleavage"/>
    <property type="evidence" value="ECO:0007669"/>
    <property type="project" value="EnsemblFungi"/>
</dbReference>
<proteinExistence type="inferred from homology"/>
<dbReference type="OrthoDB" id="408683at2759"/>
<name>A0A0C7MPS7_9SACH</name>
<evidence type="ECO:0000256" key="2">
    <source>
        <dbReference type="ARBA" id="ARBA00022694"/>
    </source>
</evidence>
<evidence type="ECO:0000313" key="6">
    <source>
        <dbReference type="Proteomes" id="UP000054304"/>
    </source>
</evidence>
<dbReference type="GO" id="GO:0000213">
    <property type="term" value="F:tRNA-intron lyase activity"/>
    <property type="evidence" value="ECO:0007669"/>
    <property type="project" value="EnsemblFungi"/>
</dbReference>
<organism evidence="5 6">
    <name type="scientific">Lachancea lanzarotensis</name>
    <dbReference type="NCBI Taxonomy" id="1245769"/>
    <lineage>
        <taxon>Eukaryota</taxon>
        <taxon>Fungi</taxon>
        <taxon>Dikarya</taxon>
        <taxon>Ascomycota</taxon>
        <taxon>Saccharomycotina</taxon>
        <taxon>Saccharomycetes</taxon>
        <taxon>Saccharomycetales</taxon>
        <taxon>Saccharomycetaceae</taxon>
        <taxon>Lachancea</taxon>
    </lineage>
</organism>
<feature type="compositionally biased region" description="Polar residues" evidence="3">
    <location>
        <begin position="425"/>
        <end position="446"/>
    </location>
</feature>
<dbReference type="PANTHER" id="PTHR21027">
    <property type="entry name" value="TRNA-SPLICING ENDONUCLEASE SUBUNIT SEN54"/>
    <property type="match status" value="1"/>
</dbReference>
<comment type="similarity">
    <text evidence="1">Belongs to the SEN54 family.</text>
</comment>
<dbReference type="GO" id="GO:0000214">
    <property type="term" value="C:tRNA-intron endonuclease complex"/>
    <property type="evidence" value="ECO:0007669"/>
    <property type="project" value="EnsemblFungi"/>
</dbReference>
<dbReference type="PANTHER" id="PTHR21027:SF1">
    <property type="entry name" value="TRNA-SPLICING ENDONUCLEASE SUBUNIT SEN54"/>
    <property type="match status" value="1"/>
</dbReference>
<sequence length="446" mass="50959">MTSETVEKDEELSINSNVLDSDDEEDDLFKDWSSIAKLSKSQAVVPKRGDKDYEPDGTNAQELLLYRAKKAMFDSISDAARGTVVKNQIKAYYVPQCHRAFIPHPRGNFMHTMGKVDRNGTCWLTFNEFVYLAERGTITPYFKRSDRESHELDPLLSIQDLYLLFKTAQETDEFAVFAHLKRLGFIVISSQLTPKSESADIPHTDVKKGFRQGLSTLTKAIFTFFPVPTYHPLQYHLTRYTTSSQIYEALKNLVPYYAAPKTMHDLEKDKYVTKFEGDDHEFTFDVWKPRGTFKKKVPGPPDFQLLVFNKNSSDCTFPTYAEIKQRFRSVRSKYEGSLTQAHTASSPGSKEVGKAVKRLNPYIEQQRRLKRGYRSFILAVMDDGLISFVKLTESDFGSEDVWFKTSGKTSKERSGPAQPKRRNAKNSINKQIPQTPPTSKNLPAET</sequence>
<accession>A0A0C7MPS7</accession>
<dbReference type="AlphaFoldDB" id="A0A0C7MPS7"/>
<dbReference type="EMBL" id="LN736363">
    <property type="protein sequence ID" value="CEP61894.1"/>
    <property type="molecule type" value="Genomic_DNA"/>
</dbReference>